<evidence type="ECO:0000256" key="2">
    <source>
        <dbReference type="PROSITE-ProRule" id="PRU00703"/>
    </source>
</evidence>
<reference evidence="8" key="2">
    <citation type="journal article" date="2014" name="Nat. Commun.">
        <title>The emerging biofuel crop Camelina sativa retains a highly undifferentiated hexaploid genome structure.</title>
        <authorList>
            <person name="Kagale S."/>
            <person name="Koh C."/>
            <person name="Nixon J."/>
            <person name="Bollina V."/>
            <person name="Clarke W.E."/>
            <person name="Tuteja R."/>
            <person name="Spillane C."/>
            <person name="Robinson S.J."/>
            <person name="Links M.G."/>
            <person name="Clarke C."/>
            <person name="Higgins E.E."/>
            <person name="Huebert T."/>
            <person name="Sharpe A.G."/>
            <person name="Parkin I.A."/>
        </authorList>
    </citation>
    <scope>NUCLEOTIDE SEQUENCE [LARGE SCALE GENOMIC DNA]</scope>
    <source>
        <strain evidence="8">r\DH55</strain>
    </source>
</reference>
<proteinExistence type="predicted"/>
<protein>
    <submittedName>
        <fullName evidence="9 10">DUF21 domain-containing protein At4g14240-like isoform X1</fullName>
    </submittedName>
</protein>
<feature type="transmembrane region" description="Helical" evidence="5">
    <location>
        <begin position="99"/>
        <end position="118"/>
    </location>
</feature>
<dbReference type="PANTHER" id="PTHR12064">
    <property type="entry name" value="METAL TRANSPORTER CNNM"/>
    <property type="match status" value="1"/>
</dbReference>
<keyword evidence="3 5" id="KW-0812">Transmembrane</keyword>
<dbReference type="RefSeq" id="XP_010467181.1">
    <property type="nucleotide sequence ID" value="XM_010468879.2"/>
</dbReference>
<dbReference type="InterPro" id="IPR045095">
    <property type="entry name" value="ACDP"/>
</dbReference>
<dbReference type="PROSITE" id="PS51846">
    <property type="entry name" value="CNNM"/>
    <property type="match status" value="1"/>
</dbReference>
<feature type="domain" description="CBS" evidence="6">
    <location>
        <begin position="233"/>
        <end position="295"/>
    </location>
</feature>
<keyword evidence="3 5" id="KW-0472">Membrane</keyword>
<dbReference type="PANTHER" id="PTHR12064:SF97">
    <property type="entry name" value="METAL TRANSPORTER CNNM-5"/>
    <property type="match status" value="1"/>
</dbReference>
<keyword evidence="2" id="KW-0129">CBS domain</keyword>
<evidence type="ECO:0000256" key="3">
    <source>
        <dbReference type="PROSITE-ProRule" id="PRU01193"/>
    </source>
</evidence>
<dbReference type="RefSeq" id="XP_010467183.1">
    <property type="nucleotide sequence ID" value="XM_010468881.2"/>
</dbReference>
<dbReference type="PROSITE" id="PS51371">
    <property type="entry name" value="CBS"/>
    <property type="match status" value="1"/>
</dbReference>
<evidence type="ECO:0000313" key="11">
    <source>
        <dbReference type="RefSeq" id="XP_010467183.1"/>
    </source>
</evidence>
<keyword evidence="8" id="KW-1185">Reference proteome</keyword>
<dbReference type="InterPro" id="IPR002550">
    <property type="entry name" value="CNNM"/>
</dbReference>
<evidence type="ECO:0000313" key="8">
    <source>
        <dbReference type="Proteomes" id="UP000694864"/>
    </source>
</evidence>
<dbReference type="GeneID" id="104747270"/>
<evidence type="ECO:0000313" key="9">
    <source>
        <dbReference type="RefSeq" id="XP_010467181.1"/>
    </source>
</evidence>
<dbReference type="Proteomes" id="UP000694864">
    <property type="component" value="Chromosome 15"/>
</dbReference>
<evidence type="ECO:0000259" key="6">
    <source>
        <dbReference type="PROSITE" id="PS51371"/>
    </source>
</evidence>
<organism evidence="8 11">
    <name type="scientific">Camelina sativa</name>
    <name type="common">False flax</name>
    <name type="synonym">Myagrum sativum</name>
    <dbReference type="NCBI Taxonomy" id="90675"/>
    <lineage>
        <taxon>Eukaryota</taxon>
        <taxon>Viridiplantae</taxon>
        <taxon>Streptophyta</taxon>
        <taxon>Embryophyta</taxon>
        <taxon>Tracheophyta</taxon>
        <taxon>Spermatophyta</taxon>
        <taxon>Magnoliopsida</taxon>
        <taxon>eudicotyledons</taxon>
        <taxon>Gunneridae</taxon>
        <taxon>Pentapetalae</taxon>
        <taxon>rosids</taxon>
        <taxon>malvids</taxon>
        <taxon>Brassicales</taxon>
        <taxon>Brassicaceae</taxon>
        <taxon>Camelineae</taxon>
        <taxon>Camelina</taxon>
    </lineage>
</organism>
<feature type="transmembrane region" description="Helical" evidence="5">
    <location>
        <begin position="157"/>
        <end position="174"/>
    </location>
</feature>
<keyword evidence="3 5" id="KW-1133">Transmembrane helix</keyword>
<sequence length="450" mass="50571">MQRQYSFIYTIRENISMDLYSLVLTCLSTDSIPFGSFRWFIFASLACLFIVLACMMSFLLMALMSIGPLQLKILQLMGTPNEKKQAAVVLPVFQRQHQIYVSLLFCNAALLAVLPLYLDKLVNGYTSIIVSVLACGLVIPQVICCSFGLLLGAQFHWLIRVVMILCYPIAYPIGKILDWGLGCNEGIFRRAQFKAPVSIHNVEAGEGGELTNDETKVIVGAIDLTVKTAQEAMTPIESTFTLDINSNLDWDAKRMIQKKGHTRVPVYSENPKKIVGLLLVRSLLTIQEEIPISALNIRRIPRIPADLPLYNILNMYRKGSTFMAAVVKGKSKGHTLVVEEKVKASKALTDASNLTAPLLYNFIVNVDGMRQSHLHTDEHLSWEIDDREVIGIITIKDVLAQLLQDKSMDETDEYVDMEEEQTDTVHQTYYRRGGPRQPTEKEEVDFGQSC</sequence>
<feature type="domain" description="CNNM transmembrane" evidence="7">
    <location>
        <begin position="35"/>
        <end position="214"/>
    </location>
</feature>
<feature type="region of interest" description="Disordered" evidence="4">
    <location>
        <begin position="429"/>
        <end position="450"/>
    </location>
</feature>
<feature type="transmembrane region" description="Helical" evidence="5">
    <location>
        <begin position="124"/>
        <end position="150"/>
    </location>
</feature>
<name>A0ABM0W8E3_CAMSA</name>
<evidence type="ECO:0000313" key="10">
    <source>
        <dbReference type="RefSeq" id="XP_010467182.1"/>
    </source>
</evidence>
<evidence type="ECO:0000313" key="12">
    <source>
        <dbReference type="RefSeq" id="XP_010467184.1"/>
    </source>
</evidence>
<dbReference type="Gene3D" id="3.10.580.10">
    <property type="entry name" value="CBS-domain"/>
    <property type="match status" value="1"/>
</dbReference>
<accession>A0ABM0W8E3</accession>
<evidence type="ECO:0000256" key="4">
    <source>
        <dbReference type="SAM" id="MobiDB-lite"/>
    </source>
</evidence>
<dbReference type="Pfam" id="PF01595">
    <property type="entry name" value="CNNM"/>
    <property type="match status" value="1"/>
</dbReference>
<dbReference type="InterPro" id="IPR046342">
    <property type="entry name" value="CBS_dom_sf"/>
</dbReference>
<gene>
    <name evidence="9 10 11 12" type="primary">LOC104747270</name>
</gene>
<dbReference type="SUPFAM" id="SSF54631">
    <property type="entry name" value="CBS-domain pair"/>
    <property type="match status" value="1"/>
</dbReference>
<evidence type="ECO:0000256" key="1">
    <source>
        <dbReference type="ARBA" id="ARBA00022737"/>
    </source>
</evidence>
<dbReference type="InterPro" id="IPR000644">
    <property type="entry name" value="CBS_dom"/>
</dbReference>
<reference evidence="9 10" key="3">
    <citation type="submission" date="2025-05" db="UniProtKB">
        <authorList>
            <consortium name="RefSeq"/>
        </authorList>
    </citation>
    <scope>IDENTIFICATION</scope>
    <source>
        <tissue evidence="9 10">Leaf</tissue>
    </source>
</reference>
<dbReference type="RefSeq" id="XP_010467184.1">
    <property type="nucleotide sequence ID" value="XM_010468882.2"/>
</dbReference>
<evidence type="ECO:0000256" key="5">
    <source>
        <dbReference type="SAM" id="Phobius"/>
    </source>
</evidence>
<evidence type="ECO:0000259" key="7">
    <source>
        <dbReference type="PROSITE" id="PS51846"/>
    </source>
</evidence>
<feature type="transmembrane region" description="Helical" evidence="5">
    <location>
        <begin position="39"/>
        <end position="63"/>
    </location>
</feature>
<dbReference type="RefSeq" id="XP_010467182.1">
    <property type="nucleotide sequence ID" value="XM_010468880.2"/>
</dbReference>
<reference evidence="8" key="1">
    <citation type="journal article" date="1997" name="Nucleic Acids Res.">
        <title>tRNAscan-SE: a program for improved detection of transfer RNA genes in genomic sequence.</title>
        <authorList>
            <person name="Lowe T.M."/>
            <person name="Eddy S.R."/>
        </authorList>
    </citation>
    <scope>NUCLEOTIDE SEQUENCE [LARGE SCALE GENOMIC DNA]</scope>
    <source>
        <strain evidence="8">r\DH55</strain>
    </source>
</reference>
<keyword evidence="1" id="KW-0677">Repeat</keyword>